<feature type="domain" description="PNPLA" evidence="5">
    <location>
        <begin position="20"/>
        <end position="211"/>
    </location>
</feature>
<dbReference type="RefSeq" id="WP_100264748.1">
    <property type="nucleotide sequence ID" value="NZ_CP018800.1"/>
</dbReference>
<evidence type="ECO:0000256" key="2">
    <source>
        <dbReference type="ARBA" id="ARBA00022963"/>
    </source>
</evidence>
<gene>
    <name evidence="6" type="ORF">Ga0123462_0389</name>
</gene>
<feature type="short sequence motif" description="DGA/G" evidence="4">
    <location>
        <begin position="198"/>
        <end position="200"/>
    </location>
</feature>
<dbReference type="Pfam" id="PF01734">
    <property type="entry name" value="Patatin"/>
    <property type="match status" value="1"/>
</dbReference>
<feature type="short sequence motif" description="GXSXG" evidence="4">
    <location>
        <begin position="51"/>
        <end position="55"/>
    </location>
</feature>
<evidence type="ECO:0000259" key="5">
    <source>
        <dbReference type="PROSITE" id="PS51635"/>
    </source>
</evidence>
<dbReference type="InterPro" id="IPR002641">
    <property type="entry name" value="PNPLA_dom"/>
</dbReference>
<dbReference type="PANTHER" id="PTHR14226">
    <property type="entry name" value="NEUROPATHY TARGET ESTERASE/SWISS CHEESE D.MELANOGASTER"/>
    <property type="match status" value="1"/>
</dbReference>
<sequence>MSFLDRIFAAREQKKSGFVLALGGGGGRGLAHLGVLEVLEEHHLKPDVIVGSSIGALFGGMYAVTPDARLVIRRAEEILASDLFGSIELPVLGEEEDESWLSRLTSAAKQTILYTRAATDTSFADTNALVDIAFGFCGGEFFSDAKIPLFVTAVQFPGGECEIFSIDSGVKMPCAIAASMAIPGVFDPVSIAGRKYVDGGVASELPSKEARMVARPDQLVVAVNVGSRPRPDVEPANVYGMLDWTNEIKSLYLRRYSKEYADIVIEPLVSFTQWHDFSNPEQEIDRGRQAAYEQMPKLIAMLGRDK</sequence>
<dbReference type="AlphaFoldDB" id="A0A2K8L8K6"/>
<keyword evidence="3 4" id="KW-0443">Lipid metabolism</keyword>
<dbReference type="GO" id="GO:0016787">
    <property type="term" value="F:hydrolase activity"/>
    <property type="evidence" value="ECO:0007669"/>
    <property type="project" value="UniProtKB-UniRule"/>
</dbReference>
<dbReference type="EMBL" id="CP018800">
    <property type="protein sequence ID" value="ATX81264.1"/>
    <property type="molecule type" value="Genomic_DNA"/>
</dbReference>
<evidence type="ECO:0000256" key="4">
    <source>
        <dbReference type="PROSITE-ProRule" id="PRU01161"/>
    </source>
</evidence>
<evidence type="ECO:0000313" key="7">
    <source>
        <dbReference type="Proteomes" id="UP000231637"/>
    </source>
</evidence>
<dbReference type="Gene3D" id="3.40.1090.10">
    <property type="entry name" value="Cytosolic phospholipase A2 catalytic domain"/>
    <property type="match status" value="1"/>
</dbReference>
<name>A0A2K8L8K6_9PROT</name>
<accession>A0A2K8L8K6</accession>
<feature type="short sequence motif" description="GXGXXG" evidence="4">
    <location>
        <begin position="24"/>
        <end position="29"/>
    </location>
</feature>
<evidence type="ECO:0000256" key="3">
    <source>
        <dbReference type="ARBA" id="ARBA00023098"/>
    </source>
</evidence>
<organism evidence="6 7">
    <name type="scientific">Mariprofundus ferrinatatus</name>
    <dbReference type="NCBI Taxonomy" id="1921087"/>
    <lineage>
        <taxon>Bacteria</taxon>
        <taxon>Pseudomonadati</taxon>
        <taxon>Pseudomonadota</taxon>
        <taxon>Candidatius Mariprofundia</taxon>
        <taxon>Mariprofundales</taxon>
        <taxon>Mariprofundaceae</taxon>
        <taxon>Mariprofundus</taxon>
    </lineage>
</organism>
<keyword evidence="7" id="KW-1185">Reference proteome</keyword>
<feature type="active site" description="Proton acceptor" evidence="4">
    <location>
        <position position="198"/>
    </location>
</feature>
<keyword evidence="2 4" id="KW-0442">Lipid degradation</keyword>
<dbReference type="PANTHER" id="PTHR14226:SF29">
    <property type="entry name" value="NEUROPATHY TARGET ESTERASE SWS"/>
    <property type="match status" value="1"/>
</dbReference>
<evidence type="ECO:0000256" key="1">
    <source>
        <dbReference type="ARBA" id="ARBA00022801"/>
    </source>
</evidence>
<dbReference type="OrthoDB" id="5290098at2"/>
<feature type="active site" description="Nucleophile" evidence="4">
    <location>
        <position position="53"/>
    </location>
</feature>
<dbReference type="SUPFAM" id="SSF52151">
    <property type="entry name" value="FabD/lysophospholipase-like"/>
    <property type="match status" value="1"/>
</dbReference>
<evidence type="ECO:0000313" key="6">
    <source>
        <dbReference type="EMBL" id="ATX81264.1"/>
    </source>
</evidence>
<reference evidence="6 7" key="1">
    <citation type="submission" date="2016-12" db="EMBL/GenBank/DDBJ databases">
        <title>Isolation and genomic insights into novel planktonic Zetaproteobacteria from stratified waters of the Chesapeake Bay.</title>
        <authorList>
            <person name="McAllister S.M."/>
            <person name="Kato S."/>
            <person name="Chan C.S."/>
            <person name="Chiu B.K."/>
            <person name="Field E.K."/>
        </authorList>
    </citation>
    <scope>NUCLEOTIDE SEQUENCE [LARGE SCALE GENOMIC DNA]</scope>
    <source>
        <strain evidence="6 7">CP-8</strain>
    </source>
</reference>
<dbReference type="PROSITE" id="PS51635">
    <property type="entry name" value="PNPLA"/>
    <property type="match status" value="1"/>
</dbReference>
<dbReference type="GO" id="GO:0016042">
    <property type="term" value="P:lipid catabolic process"/>
    <property type="evidence" value="ECO:0007669"/>
    <property type="project" value="UniProtKB-UniRule"/>
</dbReference>
<dbReference type="InterPro" id="IPR050301">
    <property type="entry name" value="NTE"/>
</dbReference>
<dbReference type="Proteomes" id="UP000231637">
    <property type="component" value="Chromosome"/>
</dbReference>
<dbReference type="KEGG" id="mfn:Ga0123462_0389"/>
<protein>
    <submittedName>
        <fullName evidence="6">NTE family protein</fullName>
    </submittedName>
</protein>
<proteinExistence type="predicted"/>
<keyword evidence="1 4" id="KW-0378">Hydrolase</keyword>
<dbReference type="InterPro" id="IPR016035">
    <property type="entry name" value="Acyl_Trfase/lysoPLipase"/>
</dbReference>